<keyword evidence="4" id="KW-1185">Reference proteome</keyword>
<dbReference type="OrthoDB" id="2019993at2759"/>
<feature type="compositionally biased region" description="Basic and acidic residues" evidence="2">
    <location>
        <begin position="1"/>
        <end position="16"/>
    </location>
</feature>
<dbReference type="InterPro" id="IPR044194">
    <property type="entry name" value="BLISTER"/>
</dbReference>
<accession>A0A7J9GU87</accession>
<feature type="coiled-coil region" evidence="1">
    <location>
        <begin position="369"/>
        <end position="466"/>
    </location>
</feature>
<dbReference type="GO" id="GO:0040008">
    <property type="term" value="P:regulation of growth"/>
    <property type="evidence" value="ECO:0007669"/>
    <property type="project" value="InterPro"/>
</dbReference>
<reference evidence="3 4" key="1">
    <citation type="journal article" date="2019" name="Genome Biol. Evol.">
        <title>Insights into the evolution of the New World diploid cottons (Gossypium, subgenus Houzingenia) based on genome sequencing.</title>
        <authorList>
            <person name="Grover C.E."/>
            <person name="Arick M.A. 2nd"/>
            <person name="Thrash A."/>
            <person name="Conover J.L."/>
            <person name="Sanders W.S."/>
            <person name="Peterson D.G."/>
            <person name="Frelichowski J.E."/>
            <person name="Scheffler J.A."/>
            <person name="Scheffler B.E."/>
            <person name="Wendel J.F."/>
        </authorList>
    </citation>
    <scope>NUCLEOTIDE SEQUENCE [LARGE SCALE GENOMIC DNA]</scope>
    <source>
        <strain evidence="3">0</strain>
        <tissue evidence="3">Leaf</tissue>
    </source>
</reference>
<protein>
    <recommendedName>
        <fullName evidence="5">Protein BLISTER-like</fullName>
    </recommendedName>
</protein>
<feature type="region of interest" description="Disordered" evidence="2">
    <location>
        <begin position="1"/>
        <end position="79"/>
    </location>
</feature>
<evidence type="ECO:0008006" key="5">
    <source>
        <dbReference type="Google" id="ProtNLM"/>
    </source>
</evidence>
<organism evidence="3 4">
    <name type="scientific">Gossypium harknessii</name>
    <dbReference type="NCBI Taxonomy" id="34285"/>
    <lineage>
        <taxon>Eukaryota</taxon>
        <taxon>Viridiplantae</taxon>
        <taxon>Streptophyta</taxon>
        <taxon>Embryophyta</taxon>
        <taxon>Tracheophyta</taxon>
        <taxon>Spermatophyta</taxon>
        <taxon>Magnoliopsida</taxon>
        <taxon>eudicotyledons</taxon>
        <taxon>Gunneridae</taxon>
        <taxon>Pentapetalae</taxon>
        <taxon>rosids</taxon>
        <taxon>malvids</taxon>
        <taxon>Malvales</taxon>
        <taxon>Malvaceae</taxon>
        <taxon>Malvoideae</taxon>
        <taxon>Gossypium</taxon>
    </lineage>
</organism>
<evidence type="ECO:0000313" key="4">
    <source>
        <dbReference type="Proteomes" id="UP000593560"/>
    </source>
</evidence>
<dbReference type="PANTHER" id="PTHR47490">
    <property type="entry name" value="PROTEIN BLISTER"/>
    <property type="match status" value="1"/>
</dbReference>
<dbReference type="AlphaFoldDB" id="A0A7J9GU87"/>
<evidence type="ECO:0000313" key="3">
    <source>
        <dbReference type="EMBL" id="MBA0801143.1"/>
    </source>
</evidence>
<feature type="compositionally biased region" description="Basic and acidic residues" evidence="2">
    <location>
        <begin position="31"/>
        <end position="41"/>
    </location>
</feature>
<gene>
    <name evidence="3" type="ORF">Gohar_011526</name>
</gene>
<feature type="region of interest" description="Disordered" evidence="2">
    <location>
        <begin position="197"/>
        <end position="229"/>
    </location>
</feature>
<feature type="compositionally biased region" description="Polar residues" evidence="2">
    <location>
        <begin position="20"/>
        <end position="30"/>
    </location>
</feature>
<dbReference type="Proteomes" id="UP000593560">
    <property type="component" value="Unassembled WGS sequence"/>
</dbReference>
<comment type="caution">
    <text evidence="3">The sequence shown here is derived from an EMBL/GenBank/DDBJ whole genome shotgun (WGS) entry which is preliminary data.</text>
</comment>
<keyword evidence="1" id="KW-0175">Coiled coil</keyword>
<evidence type="ECO:0000256" key="1">
    <source>
        <dbReference type="SAM" id="Coils"/>
    </source>
</evidence>
<name>A0A7J9GU87_9ROSI</name>
<dbReference type="EMBL" id="JABFAD010000006">
    <property type="protein sequence ID" value="MBA0801143.1"/>
    <property type="molecule type" value="Genomic_DNA"/>
</dbReference>
<sequence length="494" mass="54689">MQLEEFRKKKAAERAKKAASTTQSYNTDVSLNDKHQLETEQVRAISSDGAGTSEGPNPSSLKTINNNKNKTTEVSRENQQVYPNNAFVVPSFLGSDYNSSITVMQTHEKSQENEKYGAPWNGGPFSNDSLHTKRFSNDFLEPKSKEDDGSLKVSAVVTPISEDFVTKRSQQNSLQNKASEGSLLGSNHVLSSFHEDSTQSISGIRGPMISDPGERNFSSSSSDFPSVLGPSTQISGSSEFNFDARGSSSHMPVHSVTDDTISRRSRPSFLDSLNVSKASSGSLFQHDKTTNNAFAFHSSQFNSFDTKGSSLFEKPSTGIETMGTFSKLGFPEFPGAREYPGQYSVPVHDFLSLNVANENVSEKNHEFYSTKQNEDFAALEQHIEDLTQEKFSLQRALEASRTLAESLAAENSSLTDSYNQQRSVVNQLKSDMEKLQEEIKAQLTELESFKMEYTNARLECNAADERANILASEVIGLEEKVINFLIGVKFFFLF</sequence>
<evidence type="ECO:0000256" key="2">
    <source>
        <dbReference type="SAM" id="MobiDB-lite"/>
    </source>
</evidence>
<proteinExistence type="predicted"/>
<dbReference type="PANTHER" id="PTHR47490:SF2">
    <property type="entry name" value="PROTEIN BLISTER"/>
    <property type="match status" value="1"/>
</dbReference>